<name>X1F199_9ZZZZ</name>
<accession>X1F199</accession>
<proteinExistence type="predicted"/>
<reference evidence="2" key="1">
    <citation type="journal article" date="2014" name="Front. Microbiol.">
        <title>High frequency of phylogenetically diverse reductive dehalogenase-homologous genes in deep subseafloor sedimentary metagenomes.</title>
        <authorList>
            <person name="Kawai M."/>
            <person name="Futagami T."/>
            <person name="Toyoda A."/>
            <person name="Takaki Y."/>
            <person name="Nishi S."/>
            <person name="Hori S."/>
            <person name="Arai W."/>
            <person name="Tsubouchi T."/>
            <person name="Morono Y."/>
            <person name="Uchiyama I."/>
            <person name="Ito T."/>
            <person name="Fujiyama A."/>
            <person name="Inagaki F."/>
            <person name="Takami H."/>
        </authorList>
    </citation>
    <scope>NUCLEOTIDE SEQUENCE</scope>
    <source>
        <strain evidence="2">Expedition CK06-06</strain>
    </source>
</reference>
<comment type="caution">
    <text evidence="2">The sequence shown here is derived from an EMBL/GenBank/DDBJ whole genome shotgun (WGS) entry which is preliminary data.</text>
</comment>
<dbReference type="Pfam" id="PF01978">
    <property type="entry name" value="TrmB"/>
    <property type="match status" value="1"/>
</dbReference>
<gene>
    <name evidence="2" type="ORF">S03H2_00362</name>
</gene>
<evidence type="ECO:0000313" key="2">
    <source>
        <dbReference type="EMBL" id="GAH26350.1"/>
    </source>
</evidence>
<protein>
    <recommendedName>
        <fullName evidence="1">Transcription regulator TrmB N-terminal domain-containing protein</fullName>
    </recommendedName>
</protein>
<sequence>MGRIGGSKIQIKNRLPPVNLNLEIKRNAKDLIEILNLSVYEGIILTILLASPRPMIASEITNFCKVPRTNVYKTLNSLIRKGLVITITIDEDLIEKPEVWKWWPDYRRKEFLRQYFIGIKIFALNHEYIRDFYYTWTTEIFQKKSRIKKVIEGIEASEKHRLPNLEEKD</sequence>
<dbReference type="SUPFAM" id="SSF46785">
    <property type="entry name" value="Winged helix' DNA-binding domain"/>
    <property type="match status" value="1"/>
</dbReference>
<dbReference type="AlphaFoldDB" id="X1F199"/>
<dbReference type="InterPro" id="IPR036388">
    <property type="entry name" value="WH-like_DNA-bd_sf"/>
</dbReference>
<dbReference type="EMBL" id="BARU01000058">
    <property type="protein sequence ID" value="GAH26350.1"/>
    <property type="molecule type" value="Genomic_DNA"/>
</dbReference>
<dbReference type="InterPro" id="IPR002831">
    <property type="entry name" value="Tscrpt_reg_TrmB_N"/>
</dbReference>
<dbReference type="InterPro" id="IPR036390">
    <property type="entry name" value="WH_DNA-bd_sf"/>
</dbReference>
<organism evidence="2">
    <name type="scientific">marine sediment metagenome</name>
    <dbReference type="NCBI Taxonomy" id="412755"/>
    <lineage>
        <taxon>unclassified sequences</taxon>
        <taxon>metagenomes</taxon>
        <taxon>ecological metagenomes</taxon>
    </lineage>
</organism>
<dbReference type="Gene3D" id="1.10.10.10">
    <property type="entry name" value="Winged helix-like DNA-binding domain superfamily/Winged helix DNA-binding domain"/>
    <property type="match status" value="1"/>
</dbReference>
<feature type="domain" description="Transcription regulator TrmB N-terminal" evidence="1">
    <location>
        <begin position="34"/>
        <end position="88"/>
    </location>
</feature>
<evidence type="ECO:0000259" key="1">
    <source>
        <dbReference type="Pfam" id="PF01978"/>
    </source>
</evidence>